<gene>
    <name evidence="3" type="ORF">PR001_g15029</name>
    <name evidence="2" type="ORF">PR002_g14633</name>
    <name evidence="4" type="ORF">PR003_g15846</name>
</gene>
<evidence type="ECO:0000313" key="3">
    <source>
        <dbReference type="EMBL" id="KAE9014861.1"/>
    </source>
</evidence>
<comment type="caution">
    <text evidence="4">The sequence shown here is derived from an EMBL/GenBank/DDBJ whole genome shotgun (WGS) entry which is preliminary data.</text>
</comment>
<dbReference type="EMBL" id="QXFU01001023">
    <property type="protein sequence ID" value="KAE9013059.1"/>
    <property type="molecule type" value="Genomic_DNA"/>
</dbReference>
<name>A0A6A4ELD4_9STRA</name>
<dbReference type="Proteomes" id="UP000435112">
    <property type="component" value="Unassembled WGS sequence"/>
</dbReference>
<dbReference type="AlphaFoldDB" id="A0A6A4ELD4"/>
<protein>
    <submittedName>
        <fullName evidence="4">Uncharacterized protein</fullName>
    </submittedName>
</protein>
<dbReference type="EMBL" id="QXFT01001123">
    <property type="protein sequence ID" value="KAE9328174.1"/>
    <property type="molecule type" value="Genomic_DNA"/>
</dbReference>
<evidence type="ECO:0000313" key="6">
    <source>
        <dbReference type="Proteomes" id="UP000434957"/>
    </source>
</evidence>
<dbReference type="Proteomes" id="UP000434957">
    <property type="component" value="Unassembled WGS sequence"/>
</dbReference>
<evidence type="ECO:0000256" key="1">
    <source>
        <dbReference type="SAM" id="MobiDB-lite"/>
    </source>
</evidence>
<evidence type="ECO:0000313" key="4">
    <source>
        <dbReference type="EMBL" id="KAE9328174.1"/>
    </source>
</evidence>
<proteinExistence type="predicted"/>
<evidence type="ECO:0000313" key="5">
    <source>
        <dbReference type="Proteomes" id="UP000429607"/>
    </source>
</evidence>
<feature type="compositionally biased region" description="Polar residues" evidence="1">
    <location>
        <begin position="39"/>
        <end position="50"/>
    </location>
</feature>
<accession>A0A6A4ELD4</accession>
<evidence type="ECO:0000313" key="2">
    <source>
        <dbReference type="EMBL" id="KAE9013059.1"/>
    </source>
</evidence>
<feature type="region of interest" description="Disordered" evidence="1">
    <location>
        <begin position="21"/>
        <end position="57"/>
    </location>
</feature>
<dbReference type="EMBL" id="QXFV01001111">
    <property type="protein sequence ID" value="KAE9014861.1"/>
    <property type="molecule type" value="Genomic_DNA"/>
</dbReference>
<keyword evidence="6" id="KW-1185">Reference proteome</keyword>
<sequence length="57" mass="6194">MLRSFGAAIGCCLAINGNRCVSSNRHRPATNPNPEAKQAQRTLSSQYQSNKARDMAT</sequence>
<reference evidence="4 6" key="1">
    <citation type="submission" date="2018-08" db="EMBL/GenBank/DDBJ databases">
        <title>Genomic investigation of the strawberry pathogen Phytophthora fragariae indicates pathogenicity is determined by transcriptional variation in three key races.</title>
        <authorList>
            <person name="Adams T.M."/>
            <person name="Armitage A.D."/>
            <person name="Sobczyk M.K."/>
            <person name="Bates H.J."/>
            <person name="Dunwell J.M."/>
            <person name="Nellist C.F."/>
            <person name="Harrison R.J."/>
        </authorList>
    </citation>
    <scope>NUCLEOTIDE SEQUENCE [LARGE SCALE GENOMIC DNA]</scope>
    <source>
        <strain evidence="3 5">SCRP249</strain>
        <strain evidence="2 7">SCRP324</strain>
        <strain evidence="4 6">SCRP333</strain>
    </source>
</reference>
<evidence type="ECO:0000313" key="7">
    <source>
        <dbReference type="Proteomes" id="UP000435112"/>
    </source>
</evidence>
<dbReference type="Proteomes" id="UP000429607">
    <property type="component" value="Unassembled WGS sequence"/>
</dbReference>
<organism evidence="4 6">
    <name type="scientific">Phytophthora rubi</name>
    <dbReference type="NCBI Taxonomy" id="129364"/>
    <lineage>
        <taxon>Eukaryota</taxon>
        <taxon>Sar</taxon>
        <taxon>Stramenopiles</taxon>
        <taxon>Oomycota</taxon>
        <taxon>Peronosporomycetes</taxon>
        <taxon>Peronosporales</taxon>
        <taxon>Peronosporaceae</taxon>
        <taxon>Phytophthora</taxon>
    </lineage>
</organism>